<gene>
    <name evidence="6" type="primary">LOC115754154</name>
</gene>
<dbReference type="Gene3D" id="1.10.150.60">
    <property type="entry name" value="ARID DNA-binding domain"/>
    <property type="match status" value="1"/>
</dbReference>
<reference evidence="5" key="1">
    <citation type="submission" date="2025-05" db="UniProtKB">
        <authorList>
            <consortium name="RefSeq"/>
        </authorList>
    </citation>
    <scope>NUCLEOTIDE SEQUENCE [LARGE SCALE GENOMIC DNA]</scope>
</reference>
<feature type="compositionally biased region" description="Polar residues" evidence="2">
    <location>
        <begin position="8"/>
        <end position="21"/>
    </location>
</feature>
<evidence type="ECO:0000259" key="3">
    <source>
        <dbReference type="PROSITE" id="PS50118"/>
    </source>
</evidence>
<dbReference type="AlphaFoldDB" id="A0A8B8QRA2"/>
<dbReference type="PANTHER" id="PTHR46691:SF6">
    <property type="entry name" value="HIGH MOBILITY GROUP B PROTEIN 10-RELATED"/>
    <property type="match status" value="1"/>
</dbReference>
<evidence type="ECO:0000256" key="2">
    <source>
        <dbReference type="SAM" id="MobiDB-lite"/>
    </source>
</evidence>
<dbReference type="SMART" id="SM00501">
    <property type="entry name" value="BRIGHT"/>
    <property type="match status" value="1"/>
</dbReference>
<dbReference type="GO" id="GO:0003677">
    <property type="term" value="F:DNA binding"/>
    <property type="evidence" value="ECO:0007669"/>
    <property type="project" value="UniProtKB-UniRule"/>
</dbReference>
<dbReference type="PROSITE" id="PS51011">
    <property type="entry name" value="ARID"/>
    <property type="match status" value="1"/>
</dbReference>
<feature type="DNA-binding region" description="HMG box" evidence="1">
    <location>
        <begin position="245"/>
        <end position="312"/>
    </location>
</feature>
<dbReference type="Proteomes" id="UP000827889">
    <property type="component" value="Chromosome 2"/>
</dbReference>
<organism evidence="5 6">
    <name type="scientific">Rhodamnia argentea</name>
    <dbReference type="NCBI Taxonomy" id="178133"/>
    <lineage>
        <taxon>Eukaryota</taxon>
        <taxon>Viridiplantae</taxon>
        <taxon>Streptophyta</taxon>
        <taxon>Embryophyta</taxon>
        <taxon>Tracheophyta</taxon>
        <taxon>Spermatophyta</taxon>
        <taxon>Magnoliopsida</taxon>
        <taxon>eudicotyledons</taxon>
        <taxon>Gunneridae</taxon>
        <taxon>Pentapetalae</taxon>
        <taxon>rosids</taxon>
        <taxon>malvids</taxon>
        <taxon>Myrtales</taxon>
        <taxon>Myrtaceae</taxon>
        <taxon>Myrtoideae</taxon>
        <taxon>Myrteae</taxon>
        <taxon>Australasian group</taxon>
        <taxon>Rhodamnia</taxon>
    </lineage>
</organism>
<dbReference type="RefSeq" id="XP_030548973.2">
    <property type="nucleotide sequence ID" value="XM_030693113.2"/>
</dbReference>
<dbReference type="GO" id="GO:0005634">
    <property type="term" value="C:nucleus"/>
    <property type="evidence" value="ECO:0007669"/>
    <property type="project" value="UniProtKB-UniRule"/>
</dbReference>
<evidence type="ECO:0000313" key="5">
    <source>
        <dbReference type="Proteomes" id="UP000827889"/>
    </source>
</evidence>
<dbReference type="KEGG" id="rarg:115754154"/>
<dbReference type="InterPro" id="IPR036910">
    <property type="entry name" value="HMG_box_dom_sf"/>
</dbReference>
<dbReference type="CDD" id="cd22009">
    <property type="entry name" value="HMG-box_AtHMGB9-like"/>
    <property type="match status" value="1"/>
</dbReference>
<dbReference type="Gene3D" id="1.10.30.10">
    <property type="entry name" value="High mobility group box domain"/>
    <property type="match status" value="1"/>
</dbReference>
<feature type="region of interest" description="Disordered" evidence="2">
    <location>
        <begin position="220"/>
        <end position="243"/>
    </location>
</feature>
<evidence type="ECO:0000313" key="6">
    <source>
        <dbReference type="RefSeq" id="XP_030548973.2"/>
    </source>
</evidence>
<dbReference type="Pfam" id="PF00505">
    <property type="entry name" value="HMG_box"/>
    <property type="match status" value="1"/>
</dbReference>
<dbReference type="SMART" id="SM01014">
    <property type="entry name" value="ARID"/>
    <property type="match status" value="1"/>
</dbReference>
<dbReference type="SMART" id="SM00398">
    <property type="entry name" value="HMG"/>
    <property type="match status" value="1"/>
</dbReference>
<feature type="domain" description="HMG box" evidence="3">
    <location>
        <begin position="245"/>
        <end position="312"/>
    </location>
</feature>
<reference evidence="6" key="2">
    <citation type="submission" date="2025-08" db="UniProtKB">
        <authorList>
            <consortium name="RefSeq"/>
        </authorList>
    </citation>
    <scope>IDENTIFICATION</scope>
    <source>
        <tissue evidence="6">Leaf</tissue>
    </source>
</reference>
<dbReference type="PANTHER" id="PTHR46691">
    <property type="entry name" value="HIGH MOBILITY GROUP B PROTEIN 9"/>
    <property type="match status" value="1"/>
</dbReference>
<dbReference type="SUPFAM" id="SSF47095">
    <property type="entry name" value="HMG-box"/>
    <property type="match status" value="1"/>
</dbReference>
<dbReference type="PROSITE" id="PS50118">
    <property type="entry name" value="HMG_BOX_2"/>
    <property type="match status" value="1"/>
</dbReference>
<protein>
    <submittedName>
        <fullName evidence="6">High mobility group B protein 10-like</fullName>
    </submittedName>
</protein>
<keyword evidence="1" id="KW-0539">Nucleus</keyword>
<dbReference type="CDD" id="cd16872">
    <property type="entry name" value="ARID_HMGB9-like"/>
    <property type="match status" value="1"/>
</dbReference>
<dbReference type="GeneID" id="115754154"/>
<evidence type="ECO:0000256" key="1">
    <source>
        <dbReference type="PROSITE-ProRule" id="PRU00267"/>
    </source>
</evidence>
<keyword evidence="5" id="KW-1185">Reference proteome</keyword>
<dbReference type="SUPFAM" id="SSF46774">
    <property type="entry name" value="ARID-like"/>
    <property type="match status" value="1"/>
</dbReference>
<feature type="region of interest" description="Disordered" evidence="2">
    <location>
        <begin position="1"/>
        <end position="21"/>
    </location>
</feature>
<dbReference type="InterPro" id="IPR036431">
    <property type="entry name" value="ARID_dom_sf"/>
</dbReference>
<keyword evidence="1" id="KW-0238">DNA-binding</keyword>
<dbReference type="InterPro" id="IPR001606">
    <property type="entry name" value="ARID_dom"/>
</dbReference>
<proteinExistence type="predicted"/>
<accession>A0A8B8QRA2</accession>
<evidence type="ECO:0000259" key="4">
    <source>
        <dbReference type="PROSITE" id="PS51011"/>
    </source>
</evidence>
<dbReference type="InterPro" id="IPR045303">
    <property type="entry name" value="ARID_HMGB9-like"/>
</dbReference>
<dbReference type="Pfam" id="PF01388">
    <property type="entry name" value="ARID"/>
    <property type="match status" value="1"/>
</dbReference>
<dbReference type="InterPro" id="IPR009071">
    <property type="entry name" value="HMG_box_dom"/>
</dbReference>
<feature type="domain" description="ARID" evidence="4">
    <location>
        <begin position="42"/>
        <end position="133"/>
    </location>
</feature>
<name>A0A8B8QRA2_9MYRT</name>
<sequence>MSMAMVISPQNQPLSESTNGHLSVSSSSKVYPPATVQYEELVQSSELFWEKLRAFHQSFGTKFMVPTVGGKALDLHLLFVEVTWRGGLEKVIKDRKWKEVIVVFNFPTTITSASFVLRKYYMSLLYHFEQVYYFHRQAPSHSAADPESGNEVEGSVGQNNVVSTSFMSSQGNSKLHPGSSVTGFIDGKFDNGYLVSVNLGNHELKGVLYHIPQVMHMSQSALPSEVPTRRKRRRSRMKLRDPFRPKSNRSGYNFFFAEHYARLKPQYYGRERAISKKIGYLWNNLTEAEKQVYQEKGVRDKERYKSEMQEYRSSQGLNVSKV</sequence>